<name>A0A6G1JVV3_9PLEO</name>
<evidence type="ECO:0000313" key="3">
    <source>
        <dbReference type="Proteomes" id="UP000799428"/>
    </source>
</evidence>
<keyword evidence="1" id="KW-0472">Membrane</keyword>
<dbReference type="Proteomes" id="UP000799428">
    <property type="component" value="Unassembled WGS sequence"/>
</dbReference>
<keyword evidence="1" id="KW-0812">Transmembrane</keyword>
<protein>
    <submittedName>
        <fullName evidence="2">Uncharacterized protein</fullName>
    </submittedName>
</protein>
<proteinExistence type="predicted"/>
<gene>
    <name evidence="2" type="ORF">K504DRAFT_506866</name>
</gene>
<feature type="transmembrane region" description="Helical" evidence="1">
    <location>
        <begin position="29"/>
        <end position="51"/>
    </location>
</feature>
<keyword evidence="3" id="KW-1185">Reference proteome</keyword>
<dbReference type="EMBL" id="MU005782">
    <property type="protein sequence ID" value="KAF2704385.1"/>
    <property type="molecule type" value="Genomic_DNA"/>
</dbReference>
<reference evidence="2" key="1">
    <citation type="journal article" date="2020" name="Stud. Mycol.">
        <title>101 Dothideomycetes genomes: a test case for predicting lifestyles and emergence of pathogens.</title>
        <authorList>
            <person name="Haridas S."/>
            <person name="Albert R."/>
            <person name="Binder M."/>
            <person name="Bloem J."/>
            <person name="Labutti K."/>
            <person name="Salamov A."/>
            <person name="Andreopoulos B."/>
            <person name="Baker S."/>
            <person name="Barry K."/>
            <person name="Bills G."/>
            <person name="Bluhm B."/>
            <person name="Cannon C."/>
            <person name="Castanera R."/>
            <person name="Culley D."/>
            <person name="Daum C."/>
            <person name="Ezra D."/>
            <person name="Gonzalez J."/>
            <person name="Henrissat B."/>
            <person name="Kuo A."/>
            <person name="Liang C."/>
            <person name="Lipzen A."/>
            <person name="Lutzoni F."/>
            <person name="Magnuson J."/>
            <person name="Mondo S."/>
            <person name="Nolan M."/>
            <person name="Ohm R."/>
            <person name="Pangilinan J."/>
            <person name="Park H.-J."/>
            <person name="Ramirez L."/>
            <person name="Alfaro M."/>
            <person name="Sun H."/>
            <person name="Tritt A."/>
            <person name="Yoshinaga Y."/>
            <person name="Zwiers L.-H."/>
            <person name="Turgeon B."/>
            <person name="Goodwin S."/>
            <person name="Spatafora J."/>
            <person name="Crous P."/>
            <person name="Grigoriev I."/>
        </authorList>
    </citation>
    <scope>NUCLEOTIDE SEQUENCE</scope>
    <source>
        <strain evidence="2">CBS 279.74</strain>
    </source>
</reference>
<sequence>MTDSEQSGSHPRTNCPPAWYPTQPAPAEILLSTVWGAVFYPGLVLLVDNVLVPKHGQRRGPVWIQDGFAELDDQGRCVIPLTHCEESALFRISIALVAAPFTLPRRSHLGLSGIGADFEASPTLTTTSTNLHNSIPAMSTDLQQMKADFVICFDESLEEVSQL</sequence>
<organism evidence="2 3">
    <name type="scientific">Pleomassaria siparia CBS 279.74</name>
    <dbReference type="NCBI Taxonomy" id="1314801"/>
    <lineage>
        <taxon>Eukaryota</taxon>
        <taxon>Fungi</taxon>
        <taxon>Dikarya</taxon>
        <taxon>Ascomycota</taxon>
        <taxon>Pezizomycotina</taxon>
        <taxon>Dothideomycetes</taxon>
        <taxon>Pleosporomycetidae</taxon>
        <taxon>Pleosporales</taxon>
        <taxon>Pleomassariaceae</taxon>
        <taxon>Pleomassaria</taxon>
    </lineage>
</organism>
<evidence type="ECO:0000313" key="2">
    <source>
        <dbReference type="EMBL" id="KAF2704385.1"/>
    </source>
</evidence>
<accession>A0A6G1JVV3</accession>
<evidence type="ECO:0000256" key="1">
    <source>
        <dbReference type="SAM" id="Phobius"/>
    </source>
</evidence>
<dbReference type="AlphaFoldDB" id="A0A6G1JVV3"/>
<keyword evidence="1" id="KW-1133">Transmembrane helix</keyword>